<organism evidence="2 3">
    <name type="scientific">Ceraceosorus guamensis</name>
    <dbReference type="NCBI Taxonomy" id="1522189"/>
    <lineage>
        <taxon>Eukaryota</taxon>
        <taxon>Fungi</taxon>
        <taxon>Dikarya</taxon>
        <taxon>Basidiomycota</taxon>
        <taxon>Ustilaginomycotina</taxon>
        <taxon>Exobasidiomycetes</taxon>
        <taxon>Ceraceosorales</taxon>
        <taxon>Ceraceosoraceae</taxon>
        <taxon>Ceraceosorus</taxon>
    </lineage>
</organism>
<accession>A0A316W4E4</accession>
<reference evidence="2 3" key="1">
    <citation type="journal article" date="2018" name="Mol. Biol. Evol.">
        <title>Broad Genomic Sampling Reveals a Smut Pathogenic Ancestry of the Fungal Clade Ustilaginomycotina.</title>
        <authorList>
            <person name="Kijpornyongpan T."/>
            <person name="Mondo S.J."/>
            <person name="Barry K."/>
            <person name="Sandor L."/>
            <person name="Lee J."/>
            <person name="Lipzen A."/>
            <person name="Pangilinan J."/>
            <person name="LaButti K."/>
            <person name="Hainaut M."/>
            <person name="Henrissat B."/>
            <person name="Grigoriev I.V."/>
            <person name="Spatafora J.W."/>
            <person name="Aime M.C."/>
        </authorList>
    </citation>
    <scope>NUCLEOTIDE SEQUENCE [LARGE SCALE GENOMIC DNA]</scope>
    <source>
        <strain evidence="2 3">MCA 4658</strain>
    </source>
</reference>
<dbReference type="PANTHER" id="PTHR42044">
    <property type="entry name" value="DUF676 DOMAIN-CONTAINING PROTEIN-RELATED"/>
    <property type="match status" value="1"/>
</dbReference>
<proteinExistence type="predicted"/>
<dbReference type="AlphaFoldDB" id="A0A316W4E4"/>
<sequence length="398" mass="43532">MPEKQPESQAAAPAPVAVYDAVPHTETSEPIKYRAGPIWSLINDFALFISQLYYLPLVLLPIGLKHGGLLQDMTIVGLLYQIIVSIVGVFGTAVLVFASFTGFPAPIWTSLALGTSLRLLTALQGPLNNFTVKSPTGHNFPNEAWLLVTGIATTPDGQRKACQRISDLFGRDVVAIVNRSYGLVGDLLECLNQRDLHWPSRDERLGYNVLVKALLDPKNKRVVLVGHSQGGIMVSAWIDQLLADYNRSILSKIEIYTFASAANHLSAPVDANGSMPFANIEHFANEFDYVSRIGVLAFTSDQQKQLPVDGKASYLRRGPHPKLHPATLGRQADKGLGAGLAFEKPVTIESRFAGRLFVRPRTGHLIVSHYLGKDSILDSPNVKRFSRLTQYRDGGSPA</sequence>
<dbReference type="Gene3D" id="3.40.50.1820">
    <property type="entry name" value="alpha/beta hydrolase"/>
    <property type="match status" value="1"/>
</dbReference>
<dbReference type="RefSeq" id="XP_025369655.1">
    <property type="nucleotide sequence ID" value="XM_025516141.1"/>
</dbReference>
<keyword evidence="1" id="KW-0472">Membrane</keyword>
<dbReference type="Proteomes" id="UP000245783">
    <property type="component" value="Unassembled WGS sequence"/>
</dbReference>
<evidence type="ECO:0000313" key="2">
    <source>
        <dbReference type="EMBL" id="PWN42495.1"/>
    </source>
</evidence>
<dbReference type="PANTHER" id="PTHR42044:SF2">
    <property type="entry name" value="DUF676 DOMAIN-CONTAINING PROTEIN"/>
    <property type="match status" value="1"/>
</dbReference>
<dbReference type="STRING" id="1522189.A0A316W4E4"/>
<evidence type="ECO:0008006" key="4">
    <source>
        <dbReference type="Google" id="ProtNLM"/>
    </source>
</evidence>
<dbReference type="SUPFAM" id="SSF53474">
    <property type="entry name" value="alpha/beta-Hydrolases"/>
    <property type="match status" value="2"/>
</dbReference>
<feature type="transmembrane region" description="Helical" evidence="1">
    <location>
        <begin position="76"/>
        <end position="100"/>
    </location>
</feature>
<dbReference type="InParanoid" id="A0A316W4E4"/>
<evidence type="ECO:0000256" key="1">
    <source>
        <dbReference type="SAM" id="Phobius"/>
    </source>
</evidence>
<feature type="transmembrane region" description="Helical" evidence="1">
    <location>
        <begin position="45"/>
        <end position="64"/>
    </location>
</feature>
<dbReference type="OrthoDB" id="202545at2759"/>
<gene>
    <name evidence="2" type="ORF">IE81DRAFT_347426</name>
</gene>
<dbReference type="EMBL" id="KZ819379">
    <property type="protein sequence ID" value="PWN42495.1"/>
    <property type="molecule type" value="Genomic_DNA"/>
</dbReference>
<name>A0A316W4E4_9BASI</name>
<protein>
    <recommendedName>
        <fullName evidence="4">DUF676 domain-containing protein</fullName>
    </recommendedName>
</protein>
<keyword evidence="3" id="KW-1185">Reference proteome</keyword>
<dbReference type="InterPro" id="IPR029058">
    <property type="entry name" value="AB_hydrolase_fold"/>
</dbReference>
<dbReference type="GeneID" id="37038011"/>
<keyword evidence="1" id="KW-1133">Transmembrane helix</keyword>
<keyword evidence="1" id="KW-0812">Transmembrane</keyword>
<evidence type="ECO:0000313" key="3">
    <source>
        <dbReference type="Proteomes" id="UP000245783"/>
    </source>
</evidence>